<sequence length="172" mass="20076">MFYRYFYPYLTHPRSFRNFSTSSIRPAPVIRINYLVLGLSRQGRPLISTVEQPSGASVLKFLEAIQKHVGTDCPPGRLQGYRVDIPLSRGRMDPAFTPEVVRTKRLWNTSYTSEIISVVDLWCRTKRKFRCWSNCRKCNPSQNFSNRKPRQQSIKSLPRVSFCYITILLTSY</sequence>
<accession>A0A3N4LZ07</accession>
<dbReference type="EMBL" id="ML121533">
    <property type="protein sequence ID" value="RPB26819.1"/>
    <property type="molecule type" value="Genomic_DNA"/>
</dbReference>
<proteinExistence type="predicted"/>
<protein>
    <submittedName>
        <fullName evidence="1">Uncharacterized protein</fullName>
    </submittedName>
</protein>
<dbReference type="AlphaFoldDB" id="A0A3N4LZ07"/>
<gene>
    <name evidence="1" type="ORF">L211DRAFT_655993</name>
</gene>
<dbReference type="Proteomes" id="UP000267821">
    <property type="component" value="Unassembled WGS sequence"/>
</dbReference>
<keyword evidence="2" id="KW-1185">Reference proteome</keyword>
<name>A0A3N4LZ07_9PEZI</name>
<dbReference type="OrthoDB" id="5463740at2759"/>
<evidence type="ECO:0000313" key="1">
    <source>
        <dbReference type="EMBL" id="RPB26819.1"/>
    </source>
</evidence>
<reference evidence="1 2" key="1">
    <citation type="journal article" date="2018" name="Nat. Ecol. Evol.">
        <title>Pezizomycetes genomes reveal the molecular basis of ectomycorrhizal truffle lifestyle.</title>
        <authorList>
            <person name="Murat C."/>
            <person name="Payen T."/>
            <person name="Noel B."/>
            <person name="Kuo A."/>
            <person name="Morin E."/>
            <person name="Chen J."/>
            <person name="Kohler A."/>
            <person name="Krizsan K."/>
            <person name="Balestrini R."/>
            <person name="Da Silva C."/>
            <person name="Montanini B."/>
            <person name="Hainaut M."/>
            <person name="Levati E."/>
            <person name="Barry K.W."/>
            <person name="Belfiori B."/>
            <person name="Cichocki N."/>
            <person name="Clum A."/>
            <person name="Dockter R.B."/>
            <person name="Fauchery L."/>
            <person name="Guy J."/>
            <person name="Iotti M."/>
            <person name="Le Tacon F."/>
            <person name="Lindquist E.A."/>
            <person name="Lipzen A."/>
            <person name="Malagnac F."/>
            <person name="Mello A."/>
            <person name="Molinier V."/>
            <person name="Miyauchi S."/>
            <person name="Poulain J."/>
            <person name="Riccioni C."/>
            <person name="Rubini A."/>
            <person name="Sitrit Y."/>
            <person name="Splivallo R."/>
            <person name="Traeger S."/>
            <person name="Wang M."/>
            <person name="Zifcakova L."/>
            <person name="Wipf D."/>
            <person name="Zambonelli A."/>
            <person name="Paolocci F."/>
            <person name="Nowrousian M."/>
            <person name="Ottonello S."/>
            <person name="Baldrian P."/>
            <person name="Spatafora J.W."/>
            <person name="Henrissat B."/>
            <person name="Nagy L.G."/>
            <person name="Aury J.M."/>
            <person name="Wincker P."/>
            <person name="Grigoriev I.V."/>
            <person name="Bonfante P."/>
            <person name="Martin F.M."/>
        </authorList>
    </citation>
    <scope>NUCLEOTIDE SEQUENCE [LARGE SCALE GENOMIC DNA]</scope>
    <source>
        <strain evidence="1 2">ATCC MYA-4762</strain>
    </source>
</reference>
<organism evidence="1 2">
    <name type="scientific">Terfezia boudieri ATCC MYA-4762</name>
    <dbReference type="NCBI Taxonomy" id="1051890"/>
    <lineage>
        <taxon>Eukaryota</taxon>
        <taxon>Fungi</taxon>
        <taxon>Dikarya</taxon>
        <taxon>Ascomycota</taxon>
        <taxon>Pezizomycotina</taxon>
        <taxon>Pezizomycetes</taxon>
        <taxon>Pezizales</taxon>
        <taxon>Pezizaceae</taxon>
        <taxon>Terfezia</taxon>
    </lineage>
</organism>
<evidence type="ECO:0000313" key="2">
    <source>
        <dbReference type="Proteomes" id="UP000267821"/>
    </source>
</evidence>
<dbReference type="InParanoid" id="A0A3N4LZ07"/>